<keyword evidence="6 7" id="KW-0472">Membrane</keyword>
<dbReference type="PANTHER" id="PTHR23513:SF6">
    <property type="entry name" value="MAJOR FACILITATOR SUPERFAMILY ASSOCIATED DOMAIN-CONTAINING PROTEIN"/>
    <property type="match status" value="1"/>
</dbReference>
<dbReference type="PANTHER" id="PTHR23513">
    <property type="entry name" value="INTEGRAL MEMBRANE EFFLUX PROTEIN-RELATED"/>
    <property type="match status" value="1"/>
</dbReference>
<accession>A0ABX5AU11</accession>
<feature type="transmembrane region" description="Helical" evidence="7">
    <location>
        <begin position="324"/>
        <end position="345"/>
    </location>
</feature>
<feature type="transmembrane region" description="Helical" evidence="7">
    <location>
        <begin position="25"/>
        <end position="50"/>
    </location>
</feature>
<dbReference type="RefSeq" id="WP_161498733.1">
    <property type="nucleotide sequence ID" value="NZ_MPZN01000039.1"/>
</dbReference>
<dbReference type="PROSITE" id="PS50850">
    <property type="entry name" value="MFS"/>
    <property type="match status" value="1"/>
</dbReference>
<feature type="transmembrane region" description="Helical" evidence="7">
    <location>
        <begin position="268"/>
        <end position="287"/>
    </location>
</feature>
<evidence type="ECO:0000256" key="5">
    <source>
        <dbReference type="ARBA" id="ARBA00022989"/>
    </source>
</evidence>
<keyword evidence="10" id="KW-1185">Reference proteome</keyword>
<evidence type="ECO:0000313" key="9">
    <source>
        <dbReference type="EMBL" id="PPL17192.1"/>
    </source>
</evidence>
<evidence type="ECO:0000256" key="7">
    <source>
        <dbReference type="SAM" id="Phobius"/>
    </source>
</evidence>
<dbReference type="InterPro" id="IPR020846">
    <property type="entry name" value="MFS_dom"/>
</dbReference>
<keyword evidence="5 7" id="KW-1133">Transmembrane helix</keyword>
<keyword evidence="2" id="KW-0813">Transport</keyword>
<feature type="transmembrane region" description="Helical" evidence="7">
    <location>
        <begin position="386"/>
        <end position="407"/>
    </location>
</feature>
<feature type="transmembrane region" description="Helical" evidence="7">
    <location>
        <begin position="233"/>
        <end position="256"/>
    </location>
</feature>
<evidence type="ECO:0000256" key="6">
    <source>
        <dbReference type="ARBA" id="ARBA00023136"/>
    </source>
</evidence>
<feature type="domain" description="Major facilitator superfamily (MFS) profile" evidence="8">
    <location>
        <begin position="23"/>
        <end position="417"/>
    </location>
</feature>
<keyword evidence="4 7" id="KW-0812">Transmembrane</keyword>
<evidence type="ECO:0000256" key="3">
    <source>
        <dbReference type="ARBA" id="ARBA00022475"/>
    </source>
</evidence>
<gene>
    <name evidence="9" type="ORF">GY24_11705</name>
</gene>
<dbReference type="Proteomes" id="UP000237755">
    <property type="component" value="Unassembled WGS sequence"/>
</dbReference>
<feature type="transmembrane region" description="Helical" evidence="7">
    <location>
        <begin position="89"/>
        <end position="110"/>
    </location>
</feature>
<dbReference type="Pfam" id="PF05977">
    <property type="entry name" value="MFS_3"/>
    <property type="match status" value="1"/>
</dbReference>
<evidence type="ECO:0000256" key="1">
    <source>
        <dbReference type="ARBA" id="ARBA00004651"/>
    </source>
</evidence>
<dbReference type="InterPro" id="IPR010290">
    <property type="entry name" value="TM_effector"/>
</dbReference>
<reference evidence="9 10" key="1">
    <citation type="journal article" date="2008" name="Int. J. Syst. Evol. Microbiol.">
        <title>Leifsonia pindariensis sp. nov., isolated from the Pindari glacier of the Indian Himalayas, and emended description of the genus Leifsonia.</title>
        <authorList>
            <person name="Reddy G.S."/>
            <person name="Prabagaran S.R."/>
            <person name="Shivaji S."/>
        </authorList>
    </citation>
    <scope>NUCLEOTIDE SEQUENCE [LARGE SCALE GENOMIC DNA]</scope>
    <source>
        <strain evidence="9 10">PON 10</strain>
    </source>
</reference>
<feature type="transmembrane region" description="Helical" evidence="7">
    <location>
        <begin position="299"/>
        <end position="318"/>
    </location>
</feature>
<sequence>MNAETLAAPPPRSGPFAAFGNRSYLLFWVGAIITNTGSWVSAIAIPFVIFDFTGSGVWLGIVAVATFVPGVILAPYGGVLADRYPRRKVLLMTQAAGAVAALGLLAMWLAGVRDPTLLLVPVALGGAVNGLNLPAWQSFVNDLVSRSELDSAVTLQALQLNVARAVGPLVAGILIAGGGPENAFAVNAVSFVLTLLILLVVRPQRVQEFPTPRRSAIAELASAARYTLERPRILLILGISMSIGIFVNPIFSLTVVLADINLEAGADVVGGLNAALGIGAVLMAPFVARLGRRRGYRGAITGGLVVLAFGVGIVGLASTLISSLAALLLIGAAFVVVIVGTNSTLHHSISDEVRGRIVALRHVAYTSGFPIGSLLTGVLIDTVGIRWALVGCGTGLAITAVACATLGRHLTLTRSQS</sequence>
<feature type="transmembrane region" description="Helical" evidence="7">
    <location>
        <begin position="357"/>
        <end position="380"/>
    </location>
</feature>
<keyword evidence="3" id="KW-1003">Cell membrane</keyword>
<proteinExistence type="predicted"/>
<evidence type="ECO:0000256" key="4">
    <source>
        <dbReference type="ARBA" id="ARBA00022692"/>
    </source>
</evidence>
<dbReference type="InterPro" id="IPR036259">
    <property type="entry name" value="MFS_trans_sf"/>
</dbReference>
<feature type="transmembrane region" description="Helical" evidence="7">
    <location>
        <begin position="56"/>
        <end position="77"/>
    </location>
</feature>
<evidence type="ECO:0000259" key="8">
    <source>
        <dbReference type="PROSITE" id="PS50850"/>
    </source>
</evidence>
<name>A0ABX5AU11_9MICO</name>
<comment type="caution">
    <text evidence="9">The sequence shown here is derived from an EMBL/GenBank/DDBJ whole genome shotgun (WGS) entry which is preliminary data.</text>
</comment>
<dbReference type="CDD" id="cd06173">
    <property type="entry name" value="MFS_MefA_like"/>
    <property type="match status" value="1"/>
</dbReference>
<comment type="subcellular location">
    <subcellularLocation>
        <location evidence="1">Cell membrane</location>
        <topology evidence="1">Multi-pass membrane protein</topology>
    </subcellularLocation>
</comment>
<evidence type="ECO:0000313" key="10">
    <source>
        <dbReference type="Proteomes" id="UP000237755"/>
    </source>
</evidence>
<protein>
    <recommendedName>
        <fullName evidence="8">Major facilitator superfamily (MFS) profile domain-containing protein</fullName>
    </recommendedName>
</protein>
<dbReference type="Gene3D" id="1.20.1250.20">
    <property type="entry name" value="MFS general substrate transporter like domains"/>
    <property type="match status" value="1"/>
</dbReference>
<feature type="transmembrane region" description="Helical" evidence="7">
    <location>
        <begin position="116"/>
        <end position="136"/>
    </location>
</feature>
<evidence type="ECO:0000256" key="2">
    <source>
        <dbReference type="ARBA" id="ARBA00022448"/>
    </source>
</evidence>
<organism evidence="9 10">
    <name type="scientific">Microterricola pindariensis</name>
    <dbReference type="NCBI Taxonomy" id="478010"/>
    <lineage>
        <taxon>Bacteria</taxon>
        <taxon>Bacillati</taxon>
        <taxon>Actinomycetota</taxon>
        <taxon>Actinomycetes</taxon>
        <taxon>Micrococcales</taxon>
        <taxon>Microbacteriaceae</taxon>
        <taxon>Microterricola</taxon>
    </lineage>
</organism>
<dbReference type="SUPFAM" id="SSF103473">
    <property type="entry name" value="MFS general substrate transporter"/>
    <property type="match status" value="1"/>
</dbReference>
<feature type="transmembrane region" description="Helical" evidence="7">
    <location>
        <begin position="183"/>
        <end position="201"/>
    </location>
</feature>
<dbReference type="EMBL" id="MPZN01000039">
    <property type="protein sequence ID" value="PPL17192.1"/>
    <property type="molecule type" value="Genomic_DNA"/>
</dbReference>